<sequence length="378" mass="40513">MPMSSRTATLRHYLGSGLVEVGLALMLVVIDAIGFRPGDGAVTAALLSILTCAGAAFTAWYPRIGAIITCVGFTGLAWLPNGLVGTSLYAPMIVILSCAWHEKFWTASATTLWGYLVSVWLSFRNAASVAEQIQATIVWIGFYALPWLIGLALRNTQLNERRRLATRAEAQRREIAAELHDNVTHDLSAIVTQATAAQNALNRGDADVDPAKILADIASRGSRTATYLHNLMTLMRVAETSSAPASFSRELQDGAERLATAGFELEIYTDHDVDTLPSAISDALGKITREALNNMEQYGDPAEPAEATVSAGEHRIAVAFRNATSQDDPAGGRPEGLGIVGMRERAEAIGGTLETRLSDGYWSVTVSIPITRVGDQIS</sequence>
<reference evidence="6 7" key="1">
    <citation type="journal article" date="2012" name="BMC Genomics">
        <title>The genome sequence of Propionibacterium acidipropionici provides insights into its biotechnological and industrial potential.</title>
        <authorList>
            <person name="Parizzi L.P."/>
            <person name="Grassi M.C."/>
            <person name="Llerena L.A."/>
            <person name="Carazzolle M.F."/>
            <person name="Queiroz V.L."/>
            <person name="Lunardi I."/>
            <person name="Zeidler A.F."/>
            <person name="Teixeira P.J."/>
            <person name="Mieczkowski P."/>
            <person name="Rincones J."/>
            <person name="Pereira G.A."/>
        </authorList>
    </citation>
    <scope>NUCLEOTIDE SEQUENCE [LARGE SCALE GENOMIC DNA]</scope>
    <source>
        <strain evidence="7">ATCC 4875 / DSM 20272 / JCM 6432 / NBRC 12425 / NCIMB 8070</strain>
    </source>
</reference>
<dbReference type="PATRIC" id="fig|1171373.8.peg.3214"/>
<feature type="transmembrane region" description="Helical" evidence="4">
    <location>
        <begin position="66"/>
        <end position="92"/>
    </location>
</feature>
<keyword evidence="4" id="KW-1133">Transmembrane helix</keyword>
<keyword evidence="4" id="KW-0812">Transmembrane</keyword>
<gene>
    <name evidence="6" type="ordered locus">PACID_32680</name>
</gene>
<evidence type="ECO:0000313" key="7">
    <source>
        <dbReference type="Proteomes" id="UP000000214"/>
    </source>
</evidence>
<feature type="domain" description="Signal transduction histidine kinase subgroup 3 dimerisation and phosphoacceptor" evidence="5">
    <location>
        <begin position="172"/>
        <end position="236"/>
    </location>
</feature>
<dbReference type="Pfam" id="PF07730">
    <property type="entry name" value="HisKA_3"/>
    <property type="match status" value="1"/>
</dbReference>
<dbReference type="Gene3D" id="3.30.565.10">
    <property type="entry name" value="Histidine kinase-like ATPase, C-terminal domain"/>
    <property type="match status" value="1"/>
</dbReference>
<dbReference type="GO" id="GO:0016020">
    <property type="term" value="C:membrane"/>
    <property type="evidence" value="ECO:0007669"/>
    <property type="project" value="InterPro"/>
</dbReference>
<dbReference type="PANTHER" id="PTHR24421">
    <property type="entry name" value="NITRATE/NITRITE SENSOR PROTEIN NARX-RELATED"/>
    <property type="match status" value="1"/>
</dbReference>
<feature type="transmembrane region" description="Helical" evidence="4">
    <location>
        <begin position="12"/>
        <end position="33"/>
    </location>
</feature>
<dbReference type="InterPro" id="IPR011712">
    <property type="entry name" value="Sig_transdc_His_kin_sub3_dim/P"/>
</dbReference>
<keyword evidence="2 6" id="KW-0418">Kinase</keyword>
<evidence type="ECO:0000256" key="2">
    <source>
        <dbReference type="ARBA" id="ARBA00022777"/>
    </source>
</evidence>
<dbReference type="Gene3D" id="1.20.5.1930">
    <property type="match status" value="1"/>
</dbReference>
<feature type="transmembrane region" description="Helical" evidence="4">
    <location>
        <begin position="135"/>
        <end position="153"/>
    </location>
</feature>
<feature type="transmembrane region" description="Helical" evidence="4">
    <location>
        <begin position="104"/>
        <end position="123"/>
    </location>
</feature>
<protein>
    <submittedName>
        <fullName evidence="6">Histidine kinase</fullName>
    </submittedName>
</protein>
<dbReference type="EMBL" id="CP003493">
    <property type="protein sequence ID" value="AFV91028.1"/>
    <property type="molecule type" value="Genomic_DNA"/>
</dbReference>
<dbReference type="GO" id="GO:0000155">
    <property type="term" value="F:phosphorelay sensor kinase activity"/>
    <property type="evidence" value="ECO:0007669"/>
    <property type="project" value="InterPro"/>
</dbReference>
<dbReference type="KEGG" id="pbo:PACID_32680"/>
<evidence type="ECO:0000256" key="3">
    <source>
        <dbReference type="ARBA" id="ARBA00023012"/>
    </source>
</evidence>
<accession>K7S0X7</accession>
<keyword evidence="1" id="KW-0808">Transferase</keyword>
<dbReference type="InterPro" id="IPR036890">
    <property type="entry name" value="HATPase_C_sf"/>
</dbReference>
<dbReference type="eggNOG" id="COG4585">
    <property type="taxonomic scope" value="Bacteria"/>
</dbReference>
<dbReference type="HOGENOM" id="CLU_000445_20_1_11"/>
<name>K7S0X7_ACIA4</name>
<dbReference type="GO" id="GO:0046983">
    <property type="term" value="F:protein dimerization activity"/>
    <property type="evidence" value="ECO:0007669"/>
    <property type="project" value="InterPro"/>
</dbReference>
<evidence type="ECO:0000256" key="1">
    <source>
        <dbReference type="ARBA" id="ARBA00022679"/>
    </source>
</evidence>
<evidence type="ECO:0000259" key="5">
    <source>
        <dbReference type="Pfam" id="PF07730"/>
    </source>
</evidence>
<keyword evidence="4" id="KW-0472">Membrane</keyword>
<dbReference type="InterPro" id="IPR050482">
    <property type="entry name" value="Sensor_HK_TwoCompSys"/>
</dbReference>
<dbReference type="AlphaFoldDB" id="K7S0X7"/>
<evidence type="ECO:0000313" key="6">
    <source>
        <dbReference type="EMBL" id="AFV91028.1"/>
    </source>
</evidence>
<dbReference type="STRING" id="1171373.PACID_32680"/>
<evidence type="ECO:0000256" key="4">
    <source>
        <dbReference type="SAM" id="Phobius"/>
    </source>
</evidence>
<proteinExistence type="predicted"/>
<keyword evidence="3" id="KW-0902">Two-component regulatory system</keyword>
<organism evidence="6 7">
    <name type="scientific">Acidipropionibacterium acidipropionici (strain ATCC 4875 / DSM 20272 / JCM 6432 / NBRC 12425 / NCIMB 8070 / 4)</name>
    <name type="common">Propionibacterium acidipropionici</name>
    <dbReference type="NCBI Taxonomy" id="1171373"/>
    <lineage>
        <taxon>Bacteria</taxon>
        <taxon>Bacillati</taxon>
        <taxon>Actinomycetota</taxon>
        <taxon>Actinomycetes</taxon>
        <taxon>Propionibacteriales</taxon>
        <taxon>Propionibacteriaceae</taxon>
        <taxon>Acidipropionibacterium</taxon>
    </lineage>
</organism>
<feature type="transmembrane region" description="Helical" evidence="4">
    <location>
        <begin position="40"/>
        <end position="60"/>
    </location>
</feature>
<dbReference type="Proteomes" id="UP000000214">
    <property type="component" value="Chromosome"/>
</dbReference>